<evidence type="ECO:0000313" key="2">
    <source>
        <dbReference type="EMBL" id="CAD5218531.1"/>
    </source>
</evidence>
<gene>
    <name evidence="2" type="ORF">BOKJ2_LOCUS7741</name>
</gene>
<feature type="region of interest" description="Disordered" evidence="1">
    <location>
        <begin position="178"/>
        <end position="204"/>
    </location>
</feature>
<evidence type="ECO:0000256" key="1">
    <source>
        <dbReference type="SAM" id="MobiDB-lite"/>
    </source>
</evidence>
<sequence length="204" mass="24389">MGPGIGQNPGYKQALEFTQKIQKWMTNLTSDLIKQQKVYSRINPMEVMLNTMKCLSLEEDEDQDQPEQDQEEPKSRHDKRTQKRKILRFLKKEVSKIKIKEQENNLLSRCSQIQGSVNLLRDLPRPFDSEPILEHLDLVEHQIDQVRADFNWYVATLGRARKWERSVTLRDLERKLMEETKEEPTWSADESEKESEREEKEYYY</sequence>
<feature type="compositionally biased region" description="Basic and acidic residues" evidence="1">
    <location>
        <begin position="194"/>
        <end position="204"/>
    </location>
</feature>
<proteinExistence type="predicted"/>
<dbReference type="Proteomes" id="UP000614601">
    <property type="component" value="Unassembled WGS sequence"/>
</dbReference>
<dbReference type="EMBL" id="CAJFCW020000004">
    <property type="protein sequence ID" value="CAG9110860.1"/>
    <property type="molecule type" value="Genomic_DNA"/>
</dbReference>
<accession>A0A811KS42</accession>
<reference evidence="2" key="1">
    <citation type="submission" date="2020-09" db="EMBL/GenBank/DDBJ databases">
        <authorList>
            <person name="Kikuchi T."/>
        </authorList>
    </citation>
    <scope>NUCLEOTIDE SEQUENCE</scope>
    <source>
        <strain evidence="2">SH1</strain>
    </source>
</reference>
<dbReference type="AlphaFoldDB" id="A0A811KS42"/>
<name>A0A811KS42_9BILA</name>
<keyword evidence="3" id="KW-1185">Reference proteome</keyword>
<feature type="compositionally biased region" description="Acidic residues" evidence="1">
    <location>
        <begin position="59"/>
        <end position="70"/>
    </location>
</feature>
<comment type="caution">
    <text evidence="2">The sequence shown here is derived from an EMBL/GenBank/DDBJ whole genome shotgun (WGS) entry which is preliminary data.</text>
</comment>
<dbReference type="Proteomes" id="UP000783686">
    <property type="component" value="Unassembled WGS sequence"/>
</dbReference>
<organism evidence="2 3">
    <name type="scientific">Bursaphelenchus okinawaensis</name>
    <dbReference type="NCBI Taxonomy" id="465554"/>
    <lineage>
        <taxon>Eukaryota</taxon>
        <taxon>Metazoa</taxon>
        <taxon>Ecdysozoa</taxon>
        <taxon>Nematoda</taxon>
        <taxon>Chromadorea</taxon>
        <taxon>Rhabditida</taxon>
        <taxon>Tylenchina</taxon>
        <taxon>Tylenchomorpha</taxon>
        <taxon>Aphelenchoidea</taxon>
        <taxon>Aphelenchoididae</taxon>
        <taxon>Bursaphelenchus</taxon>
    </lineage>
</organism>
<dbReference type="EMBL" id="CAJFDH010000004">
    <property type="protein sequence ID" value="CAD5218531.1"/>
    <property type="molecule type" value="Genomic_DNA"/>
</dbReference>
<evidence type="ECO:0000313" key="3">
    <source>
        <dbReference type="Proteomes" id="UP000614601"/>
    </source>
</evidence>
<protein>
    <submittedName>
        <fullName evidence="2">Uncharacterized protein</fullName>
    </submittedName>
</protein>
<feature type="region of interest" description="Disordered" evidence="1">
    <location>
        <begin position="59"/>
        <end position="82"/>
    </location>
</feature>